<dbReference type="AlphaFoldDB" id="A0A1X1ZJT7"/>
<evidence type="ECO:0000313" key="2">
    <source>
        <dbReference type="Proteomes" id="UP000193529"/>
    </source>
</evidence>
<reference evidence="1 2" key="1">
    <citation type="submission" date="2016-01" db="EMBL/GenBank/DDBJ databases">
        <title>The new phylogeny of the genus Mycobacterium.</title>
        <authorList>
            <person name="Tarcisio F."/>
            <person name="Conor M."/>
            <person name="Antonella G."/>
            <person name="Elisabetta G."/>
            <person name="Giulia F.S."/>
            <person name="Sara T."/>
            <person name="Anna F."/>
            <person name="Clotilde B."/>
            <person name="Roberto B."/>
            <person name="Veronica D.S."/>
            <person name="Fabio R."/>
            <person name="Monica P."/>
            <person name="Olivier J."/>
            <person name="Enrico T."/>
            <person name="Nicola S."/>
        </authorList>
    </citation>
    <scope>NUCLEOTIDE SEQUENCE [LARGE SCALE GENOMIC DNA]</scope>
    <source>
        <strain evidence="1 2">DSM 44572</strain>
    </source>
</reference>
<evidence type="ECO:0000313" key="1">
    <source>
        <dbReference type="EMBL" id="ORW23588.1"/>
    </source>
</evidence>
<protein>
    <submittedName>
        <fullName evidence="1">Uncharacterized protein</fullName>
    </submittedName>
</protein>
<organism evidence="1 2">
    <name type="scientific">Mycobacterium palustre</name>
    <dbReference type="NCBI Taxonomy" id="153971"/>
    <lineage>
        <taxon>Bacteria</taxon>
        <taxon>Bacillati</taxon>
        <taxon>Actinomycetota</taxon>
        <taxon>Actinomycetes</taxon>
        <taxon>Mycobacteriales</taxon>
        <taxon>Mycobacteriaceae</taxon>
        <taxon>Mycobacterium</taxon>
        <taxon>Mycobacterium simiae complex</taxon>
    </lineage>
</organism>
<dbReference type="EMBL" id="LQPJ01000107">
    <property type="protein sequence ID" value="ORW23588.1"/>
    <property type="molecule type" value="Genomic_DNA"/>
</dbReference>
<sequence length="92" mass="10206">MSDYYGDDIPGGAPLLWPVNMRRVDQNQSLGQFVARQSLCRKGVERVERDDRRGFGDHGGQADLAPLLIGDYDDTDIVHVRYGASTHSTSRG</sequence>
<dbReference type="Proteomes" id="UP000193529">
    <property type="component" value="Unassembled WGS sequence"/>
</dbReference>
<accession>A0A1X1ZJT7</accession>
<comment type="caution">
    <text evidence="1">The sequence shown here is derived from an EMBL/GenBank/DDBJ whole genome shotgun (WGS) entry which is preliminary data.</text>
</comment>
<name>A0A1X1ZJT7_9MYCO</name>
<gene>
    <name evidence="1" type="ORF">AWC19_10950</name>
</gene>
<keyword evidence="2" id="KW-1185">Reference proteome</keyword>
<proteinExistence type="predicted"/>